<organism evidence="1 2">
    <name type="scientific">Oceanobacter antarcticus</name>
    <dbReference type="NCBI Taxonomy" id="3133425"/>
    <lineage>
        <taxon>Bacteria</taxon>
        <taxon>Pseudomonadati</taxon>
        <taxon>Pseudomonadota</taxon>
        <taxon>Gammaproteobacteria</taxon>
        <taxon>Oceanospirillales</taxon>
        <taxon>Oceanospirillaceae</taxon>
        <taxon>Oceanobacter</taxon>
    </lineage>
</organism>
<keyword evidence="2" id="KW-1185">Reference proteome</keyword>
<comment type="caution">
    <text evidence="1">The sequence shown here is derived from an EMBL/GenBank/DDBJ whole genome shotgun (WGS) entry which is preliminary data.</text>
</comment>
<protein>
    <recommendedName>
        <fullName evidence="3">Beta/Gamma crystallin</fullName>
    </recommendedName>
</protein>
<sequence length="140" mass="15420">MITGLAKNKIVFIISGLLGLVVPIVDAEQASEINIQELVSGNSLVIINRFGSTLTYFYNDGSAFQFNKQGASSKAIWSVKNDSLCTTVTSVPKGYTAKEYCLKIPQYQLGRSWMGHDPKNGTITYKFVEGHPDILKLVEQ</sequence>
<dbReference type="Proteomes" id="UP001620597">
    <property type="component" value="Unassembled WGS sequence"/>
</dbReference>
<accession>A0ABW8NGV1</accession>
<dbReference type="RefSeq" id="WP_416205447.1">
    <property type="nucleotide sequence ID" value="NZ_JBBKTX010000006.1"/>
</dbReference>
<dbReference type="EMBL" id="JBBKTX010000006">
    <property type="protein sequence ID" value="MFK4752122.1"/>
    <property type="molecule type" value="Genomic_DNA"/>
</dbReference>
<evidence type="ECO:0000313" key="1">
    <source>
        <dbReference type="EMBL" id="MFK4752122.1"/>
    </source>
</evidence>
<name>A0ABW8NGV1_9GAMM</name>
<proteinExistence type="predicted"/>
<evidence type="ECO:0000313" key="2">
    <source>
        <dbReference type="Proteomes" id="UP001620597"/>
    </source>
</evidence>
<reference evidence="1 2" key="1">
    <citation type="submission" date="2024-03" db="EMBL/GenBank/DDBJ databases">
        <title>High-quality draft genome sequence of Oceanobacter sp. wDCs-4.</title>
        <authorList>
            <person name="Dong C."/>
        </authorList>
    </citation>
    <scope>NUCLEOTIDE SEQUENCE [LARGE SCALE GENOMIC DNA]</scope>
    <source>
        <strain evidence="2">wDCs-4</strain>
    </source>
</reference>
<evidence type="ECO:0008006" key="3">
    <source>
        <dbReference type="Google" id="ProtNLM"/>
    </source>
</evidence>
<gene>
    <name evidence="1" type="ORF">WG929_06850</name>
</gene>